<dbReference type="GO" id="GO:0048476">
    <property type="term" value="C:Holliday junction resolvase complex"/>
    <property type="evidence" value="ECO:0007669"/>
    <property type="project" value="UniProtKB-UniRule"/>
</dbReference>
<keyword evidence="5 6" id="KW-0234">DNA repair</keyword>
<evidence type="ECO:0000256" key="4">
    <source>
        <dbReference type="ARBA" id="ARBA00023172"/>
    </source>
</evidence>
<keyword evidence="8" id="KW-0347">Helicase</keyword>
<reference evidence="8 9" key="1">
    <citation type="submission" date="2016-10" db="EMBL/GenBank/DDBJ databases">
        <authorList>
            <person name="de Groot N.N."/>
        </authorList>
    </citation>
    <scope>NUCLEOTIDE SEQUENCE [LARGE SCALE GENOMIC DNA]</scope>
    <source>
        <strain evidence="8 9">CGMCC 4.6945</strain>
    </source>
</reference>
<comment type="similarity">
    <text evidence="6">Belongs to the RuvA family.</text>
</comment>
<dbReference type="STRING" id="988821.SAMN05421867_102219"/>
<evidence type="ECO:0000256" key="1">
    <source>
        <dbReference type="ARBA" id="ARBA00022490"/>
    </source>
</evidence>
<dbReference type="SUPFAM" id="SSF47781">
    <property type="entry name" value="RuvA domain 2-like"/>
    <property type="match status" value="1"/>
</dbReference>
<comment type="subunit">
    <text evidence="6">Homotetramer. Forms an RuvA(8)-RuvB(12)-Holliday junction (HJ) complex. HJ DNA is sandwiched between 2 RuvA tetramers; dsDNA enters through RuvA and exits via RuvB. An RuvB hexamer assembles on each DNA strand where it exits the tetramer. Each RuvB hexamer is contacted by two RuvA subunits (via domain III) on 2 adjacent RuvB subunits; this complex drives branch migration. In the full resolvosome a probable DNA-RuvA(4)-RuvB(12)-RuvC(2) complex forms which resolves the HJ.</text>
</comment>
<keyword evidence="8" id="KW-0067">ATP-binding</keyword>
<keyword evidence="2 6" id="KW-0227">DNA damage</keyword>
<dbReference type="SUPFAM" id="SSF50249">
    <property type="entry name" value="Nucleic acid-binding proteins"/>
    <property type="match status" value="1"/>
</dbReference>
<dbReference type="GO" id="GO:0005737">
    <property type="term" value="C:cytoplasm"/>
    <property type="evidence" value="ECO:0007669"/>
    <property type="project" value="UniProtKB-SubCell"/>
</dbReference>
<feature type="domain" description="Helix-hairpin-helix DNA-binding motif class 1" evidence="7">
    <location>
        <begin position="87"/>
        <end position="106"/>
    </location>
</feature>
<dbReference type="InterPro" id="IPR000085">
    <property type="entry name" value="RuvA"/>
</dbReference>
<keyword evidence="8" id="KW-0378">Hydrolase</keyword>
<evidence type="ECO:0000256" key="3">
    <source>
        <dbReference type="ARBA" id="ARBA00023125"/>
    </source>
</evidence>
<feature type="domain" description="Helix-hairpin-helix DNA-binding motif class 1" evidence="7">
    <location>
        <begin position="122"/>
        <end position="141"/>
    </location>
</feature>
<comment type="function">
    <text evidence="6">The RuvA-RuvB-RuvC complex processes Holliday junction (HJ) DNA during genetic recombination and DNA repair, while the RuvA-RuvB complex plays an important role in the rescue of blocked DNA replication forks via replication fork reversal (RFR). RuvA specifically binds to HJ cruciform DNA, conferring on it an open structure. The RuvB hexamer acts as an ATP-dependent pump, pulling dsDNA into and through the RuvAB complex. HJ branch migration allows RuvC to scan DNA until it finds its consensus sequence, where it cleaves and resolves the cruciform DNA.</text>
</comment>
<proteinExistence type="inferred from homology"/>
<dbReference type="Gene3D" id="1.10.8.10">
    <property type="entry name" value="DNA helicase RuvA subunit, C-terminal domain"/>
    <property type="match status" value="1"/>
</dbReference>
<name>A0A1I0W7X5_9CELL</name>
<feature type="region of interest" description="Domain III" evidence="6">
    <location>
        <begin position="161"/>
        <end position="219"/>
    </location>
</feature>
<keyword evidence="8" id="KW-0547">Nucleotide-binding</keyword>
<evidence type="ECO:0000256" key="6">
    <source>
        <dbReference type="HAMAP-Rule" id="MF_00031"/>
    </source>
</evidence>
<dbReference type="EMBL" id="FOKA01000002">
    <property type="protein sequence ID" value="SFA84123.1"/>
    <property type="molecule type" value="Genomic_DNA"/>
</dbReference>
<gene>
    <name evidence="6" type="primary">ruvA</name>
    <name evidence="8" type="ORF">SAMN05421867_102219</name>
</gene>
<keyword evidence="1 6" id="KW-0963">Cytoplasm</keyword>
<dbReference type="Gene3D" id="1.10.150.20">
    <property type="entry name" value="5' to 3' exonuclease, C-terminal subdomain"/>
    <property type="match status" value="1"/>
</dbReference>
<dbReference type="InterPro" id="IPR036267">
    <property type="entry name" value="RuvA_C_sf"/>
</dbReference>
<dbReference type="HAMAP" id="MF_00031">
    <property type="entry name" value="DNA_HJ_migration_RuvA"/>
    <property type="match status" value="1"/>
</dbReference>
<dbReference type="NCBIfam" id="TIGR00084">
    <property type="entry name" value="ruvA"/>
    <property type="match status" value="1"/>
</dbReference>
<dbReference type="InterPro" id="IPR010994">
    <property type="entry name" value="RuvA_2-like"/>
</dbReference>
<dbReference type="GO" id="GO:0009378">
    <property type="term" value="F:four-way junction helicase activity"/>
    <property type="evidence" value="ECO:0007669"/>
    <property type="project" value="InterPro"/>
</dbReference>
<dbReference type="Pfam" id="PF14520">
    <property type="entry name" value="HHH_5"/>
    <property type="match status" value="1"/>
</dbReference>
<dbReference type="Pfam" id="PF01330">
    <property type="entry name" value="RuvA_N"/>
    <property type="match status" value="1"/>
</dbReference>
<comment type="domain">
    <text evidence="6">Has three domains with a flexible linker between the domains II and III and assumes an 'L' shape. Domain III is highly mobile and contacts RuvB.</text>
</comment>
<keyword evidence="9" id="KW-1185">Reference proteome</keyword>
<dbReference type="Gene3D" id="2.40.50.140">
    <property type="entry name" value="Nucleic acid-binding proteins"/>
    <property type="match status" value="1"/>
</dbReference>
<evidence type="ECO:0000256" key="5">
    <source>
        <dbReference type="ARBA" id="ARBA00023204"/>
    </source>
</evidence>
<dbReference type="GO" id="GO:0006281">
    <property type="term" value="P:DNA repair"/>
    <property type="evidence" value="ECO:0007669"/>
    <property type="project" value="UniProtKB-UniRule"/>
</dbReference>
<dbReference type="InterPro" id="IPR011114">
    <property type="entry name" value="RuvA_C"/>
</dbReference>
<dbReference type="GO" id="GO:0006310">
    <property type="term" value="P:DNA recombination"/>
    <property type="evidence" value="ECO:0007669"/>
    <property type="project" value="UniProtKB-UniRule"/>
</dbReference>
<accession>A0A1I0W7X5</accession>
<comment type="caution">
    <text evidence="6">Lacks conserved residue(s) required for the propagation of feature annotation.</text>
</comment>
<dbReference type="GO" id="GO:0005524">
    <property type="term" value="F:ATP binding"/>
    <property type="evidence" value="ECO:0007669"/>
    <property type="project" value="InterPro"/>
</dbReference>
<dbReference type="InterPro" id="IPR012340">
    <property type="entry name" value="NA-bd_OB-fold"/>
</dbReference>
<dbReference type="InterPro" id="IPR013849">
    <property type="entry name" value="DNA_helicase_Holl-junc_RuvA_I"/>
</dbReference>
<dbReference type="Proteomes" id="UP000199012">
    <property type="component" value="Unassembled WGS sequence"/>
</dbReference>
<evidence type="ECO:0000313" key="8">
    <source>
        <dbReference type="EMBL" id="SFA84123.1"/>
    </source>
</evidence>
<dbReference type="Pfam" id="PF07499">
    <property type="entry name" value="RuvA_C"/>
    <property type="match status" value="1"/>
</dbReference>
<organism evidence="8 9">
    <name type="scientific">Cellulomonas marina</name>
    <dbReference type="NCBI Taxonomy" id="988821"/>
    <lineage>
        <taxon>Bacteria</taxon>
        <taxon>Bacillati</taxon>
        <taxon>Actinomycetota</taxon>
        <taxon>Actinomycetes</taxon>
        <taxon>Micrococcales</taxon>
        <taxon>Cellulomonadaceae</taxon>
        <taxon>Cellulomonas</taxon>
    </lineage>
</organism>
<keyword evidence="3 6" id="KW-0238">DNA-binding</keyword>
<comment type="subcellular location">
    <subcellularLocation>
        <location evidence="6">Cytoplasm</location>
    </subcellularLocation>
</comment>
<keyword evidence="4 6" id="KW-0233">DNA recombination</keyword>
<dbReference type="GO" id="GO:0000400">
    <property type="term" value="F:four-way junction DNA binding"/>
    <property type="evidence" value="ECO:0007669"/>
    <property type="project" value="UniProtKB-UniRule"/>
</dbReference>
<sequence length="219" mass="22338">MRRRPDEGSTEGRDGVIASVHGTVLAVRLDAAVVEVGGVGMLVQATPATLAGLRVGSTARLHTSLVVREDSLTLFGFAEADEREVFEVVQTVSGVGPRLALAMLAVHTPEGLRRAVADEDLTALMRVPGIGRKGAQRIVLELADRLGAPTGATTGVPAPPAGPDGRDQVVEALVGLGWNAKAAGDAVAAVLEGSEGPVAPEEVAGLLRGALRLLGGQRG</sequence>
<dbReference type="InterPro" id="IPR003583">
    <property type="entry name" value="Hlx-hairpin-Hlx_DNA-bd_motif"/>
</dbReference>
<evidence type="ECO:0000259" key="7">
    <source>
        <dbReference type="SMART" id="SM00278"/>
    </source>
</evidence>
<dbReference type="AlphaFoldDB" id="A0A1I0W7X5"/>
<dbReference type="GO" id="GO:0009379">
    <property type="term" value="C:Holliday junction helicase complex"/>
    <property type="evidence" value="ECO:0007669"/>
    <property type="project" value="InterPro"/>
</dbReference>
<dbReference type="SUPFAM" id="SSF46929">
    <property type="entry name" value="DNA helicase RuvA subunit, C-terminal domain"/>
    <property type="match status" value="1"/>
</dbReference>
<evidence type="ECO:0000313" key="9">
    <source>
        <dbReference type="Proteomes" id="UP000199012"/>
    </source>
</evidence>
<dbReference type="SMART" id="SM00278">
    <property type="entry name" value="HhH1"/>
    <property type="match status" value="2"/>
</dbReference>
<protein>
    <recommendedName>
        <fullName evidence="6">Holliday junction branch migration complex subunit RuvA</fullName>
    </recommendedName>
</protein>
<evidence type="ECO:0000256" key="2">
    <source>
        <dbReference type="ARBA" id="ARBA00022763"/>
    </source>
</evidence>